<evidence type="ECO:0000313" key="1">
    <source>
        <dbReference type="EMBL" id="JAH30613.1"/>
    </source>
</evidence>
<dbReference type="AlphaFoldDB" id="A0A0E9RQI6"/>
<organism evidence="1">
    <name type="scientific">Anguilla anguilla</name>
    <name type="common">European freshwater eel</name>
    <name type="synonym">Muraena anguilla</name>
    <dbReference type="NCBI Taxonomy" id="7936"/>
    <lineage>
        <taxon>Eukaryota</taxon>
        <taxon>Metazoa</taxon>
        <taxon>Chordata</taxon>
        <taxon>Craniata</taxon>
        <taxon>Vertebrata</taxon>
        <taxon>Euteleostomi</taxon>
        <taxon>Actinopterygii</taxon>
        <taxon>Neopterygii</taxon>
        <taxon>Teleostei</taxon>
        <taxon>Anguilliformes</taxon>
        <taxon>Anguillidae</taxon>
        <taxon>Anguilla</taxon>
    </lineage>
</organism>
<dbReference type="EMBL" id="GBXM01077964">
    <property type="protein sequence ID" value="JAH30613.1"/>
    <property type="molecule type" value="Transcribed_RNA"/>
</dbReference>
<accession>A0A0E9RQI6</accession>
<sequence length="39" mass="4583">MFIIVNKCYKIYLFVGASSGNMKSLYKPLWSYLNCIFLL</sequence>
<proteinExistence type="predicted"/>
<name>A0A0E9RQI6_ANGAN</name>
<reference evidence="1" key="1">
    <citation type="submission" date="2014-11" db="EMBL/GenBank/DDBJ databases">
        <authorList>
            <person name="Amaro Gonzalez C."/>
        </authorList>
    </citation>
    <scope>NUCLEOTIDE SEQUENCE</scope>
</reference>
<reference evidence="1" key="2">
    <citation type="journal article" date="2015" name="Fish Shellfish Immunol.">
        <title>Early steps in the European eel (Anguilla anguilla)-Vibrio vulnificus interaction in the gills: Role of the RtxA13 toxin.</title>
        <authorList>
            <person name="Callol A."/>
            <person name="Pajuelo D."/>
            <person name="Ebbesson L."/>
            <person name="Teles M."/>
            <person name="MacKenzie S."/>
            <person name="Amaro C."/>
        </authorList>
    </citation>
    <scope>NUCLEOTIDE SEQUENCE</scope>
</reference>
<protein>
    <submittedName>
        <fullName evidence="1">Uncharacterized protein</fullName>
    </submittedName>
</protein>